<organism evidence="1 2">
    <name type="scientific">Rhynchophorus ferrugineus</name>
    <name type="common">Red palm weevil</name>
    <name type="synonym">Curculio ferrugineus</name>
    <dbReference type="NCBI Taxonomy" id="354439"/>
    <lineage>
        <taxon>Eukaryota</taxon>
        <taxon>Metazoa</taxon>
        <taxon>Ecdysozoa</taxon>
        <taxon>Arthropoda</taxon>
        <taxon>Hexapoda</taxon>
        <taxon>Insecta</taxon>
        <taxon>Pterygota</taxon>
        <taxon>Neoptera</taxon>
        <taxon>Endopterygota</taxon>
        <taxon>Coleoptera</taxon>
        <taxon>Polyphaga</taxon>
        <taxon>Cucujiformia</taxon>
        <taxon>Curculionidae</taxon>
        <taxon>Dryophthorinae</taxon>
        <taxon>Rhynchophorus</taxon>
    </lineage>
</organism>
<evidence type="ECO:0000313" key="2">
    <source>
        <dbReference type="Proteomes" id="UP000625711"/>
    </source>
</evidence>
<dbReference type="EMBL" id="JAACXV010000085">
    <property type="protein sequence ID" value="KAF7283985.1"/>
    <property type="molecule type" value="Genomic_DNA"/>
</dbReference>
<gene>
    <name evidence="1" type="ORF">GWI33_022802</name>
</gene>
<dbReference type="AlphaFoldDB" id="A0A834IPB8"/>
<comment type="caution">
    <text evidence="1">The sequence shown here is derived from an EMBL/GenBank/DDBJ whole genome shotgun (WGS) entry which is preliminary data.</text>
</comment>
<keyword evidence="2" id="KW-1185">Reference proteome</keyword>
<sequence>MSNIQSGFRASGLSTLNENTFPNSEFRGSYVTDGSPPEVSGIIIPSPSVPTLLTSQINRSTLEQHVQMLDPYNMCKW</sequence>
<evidence type="ECO:0000313" key="1">
    <source>
        <dbReference type="EMBL" id="KAF7283985.1"/>
    </source>
</evidence>
<dbReference type="Proteomes" id="UP000625711">
    <property type="component" value="Unassembled WGS sequence"/>
</dbReference>
<protein>
    <submittedName>
        <fullName evidence="1">Uncharacterized protein</fullName>
    </submittedName>
</protein>
<dbReference type="OrthoDB" id="7699837at2759"/>
<proteinExistence type="predicted"/>
<reference evidence="1" key="1">
    <citation type="submission" date="2020-08" db="EMBL/GenBank/DDBJ databases">
        <title>Genome sequencing and assembly of the red palm weevil Rhynchophorus ferrugineus.</title>
        <authorList>
            <person name="Dias G.B."/>
            <person name="Bergman C.M."/>
            <person name="Manee M."/>
        </authorList>
    </citation>
    <scope>NUCLEOTIDE SEQUENCE</scope>
    <source>
        <strain evidence="1">AA-2017</strain>
        <tissue evidence="1">Whole larva</tissue>
    </source>
</reference>
<accession>A0A834IPB8</accession>
<name>A0A834IPB8_RHYFE</name>